<feature type="domain" description="Protein kinase" evidence="2">
    <location>
        <begin position="170"/>
        <end position="487"/>
    </location>
</feature>
<reference evidence="3" key="2">
    <citation type="submission" date="2023-06" db="EMBL/GenBank/DDBJ databases">
        <authorList>
            <consortium name="Lawrence Berkeley National Laboratory"/>
            <person name="Haridas S."/>
            <person name="Hensen N."/>
            <person name="Bonometti L."/>
            <person name="Westerberg I."/>
            <person name="Brannstrom I.O."/>
            <person name="Guillou S."/>
            <person name="Cros-Aarteil S."/>
            <person name="Calhoun S."/>
            <person name="Kuo A."/>
            <person name="Mondo S."/>
            <person name="Pangilinan J."/>
            <person name="Riley R."/>
            <person name="Labutti K."/>
            <person name="Andreopoulos B."/>
            <person name="Lipzen A."/>
            <person name="Chen C."/>
            <person name="Yanf M."/>
            <person name="Daum C."/>
            <person name="Ng V."/>
            <person name="Clum A."/>
            <person name="Steindorff A."/>
            <person name="Ohm R."/>
            <person name="Martin F."/>
            <person name="Silar P."/>
            <person name="Natvig D."/>
            <person name="Lalanne C."/>
            <person name="Gautier V."/>
            <person name="Ament-Velasquez S.L."/>
            <person name="Kruys A."/>
            <person name="Hutchinson M.I."/>
            <person name="Powell A.J."/>
            <person name="Barry K."/>
            <person name="Miller A.N."/>
            <person name="Grigoriev I.V."/>
            <person name="Debuchy R."/>
            <person name="Gladieux P."/>
            <person name="Thoren M.H."/>
            <person name="Johannesson H."/>
        </authorList>
    </citation>
    <scope>NUCLEOTIDE SEQUENCE</scope>
    <source>
        <strain evidence="3">CBS 958.72</strain>
    </source>
</reference>
<evidence type="ECO:0000313" key="3">
    <source>
        <dbReference type="EMBL" id="KAK3378974.1"/>
    </source>
</evidence>
<evidence type="ECO:0000313" key="4">
    <source>
        <dbReference type="Proteomes" id="UP001287356"/>
    </source>
</evidence>
<protein>
    <submittedName>
        <fullName evidence="3">Kinase-like domain-containing protein</fullName>
    </submittedName>
</protein>
<reference evidence="3" key="1">
    <citation type="journal article" date="2023" name="Mol. Phylogenet. Evol.">
        <title>Genome-scale phylogeny and comparative genomics of the fungal order Sordariales.</title>
        <authorList>
            <person name="Hensen N."/>
            <person name="Bonometti L."/>
            <person name="Westerberg I."/>
            <person name="Brannstrom I.O."/>
            <person name="Guillou S."/>
            <person name="Cros-Aarteil S."/>
            <person name="Calhoun S."/>
            <person name="Haridas S."/>
            <person name="Kuo A."/>
            <person name="Mondo S."/>
            <person name="Pangilinan J."/>
            <person name="Riley R."/>
            <person name="LaButti K."/>
            <person name="Andreopoulos B."/>
            <person name="Lipzen A."/>
            <person name="Chen C."/>
            <person name="Yan M."/>
            <person name="Daum C."/>
            <person name="Ng V."/>
            <person name="Clum A."/>
            <person name="Steindorff A."/>
            <person name="Ohm R.A."/>
            <person name="Martin F."/>
            <person name="Silar P."/>
            <person name="Natvig D.O."/>
            <person name="Lalanne C."/>
            <person name="Gautier V."/>
            <person name="Ament-Velasquez S.L."/>
            <person name="Kruys A."/>
            <person name="Hutchinson M.I."/>
            <person name="Powell A.J."/>
            <person name="Barry K."/>
            <person name="Miller A.N."/>
            <person name="Grigoriev I.V."/>
            <person name="Debuchy R."/>
            <person name="Gladieux P."/>
            <person name="Hiltunen Thoren M."/>
            <person name="Johannesson H."/>
        </authorList>
    </citation>
    <scope>NUCLEOTIDE SEQUENCE</scope>
    <source>
        <strain evidence="3">CBS 958.72</strain>
    </source>
</reference>
<feature type="region of interest" description="Disordered" evidence="1">
    <location>
        <begin position="512"/>
        <end position="536"/>
    </location>
</feature>
<proteinExistence type="predicted"/>
<evidence type="ECO:0000259" key="2">
    <source>
        <dbReference type="PROSITE" id="PS50011"/>
    </source>
</evidence>
<dbReference type="AlphaFoldDB" id="A0AAE0NDH9"/>
<organism evidence="3 4">
    <name type="scientific">Lasiosphaeria ovina</name>
    <dbReference type="NCBI Taxonomy" id="92902"/>
    <lineage>
        <taxon>Eukaryota</taxon>
        <taxon>Fungi</taxon>
        <taxon>Dikarya</taxon>
        <taxon>Ascomycota</taxon>
        <taxon>Pezizomycotina</taxon>
        <taxon>Sordariomycetes</taxon>
        <taxon>Sordariomycetidae</taxon>
        <taxon>Sordariales</taxon>
        <taxon>Lasiosphaeriaceae</taxon>
        <taxon>Lasiosphaeria</taxon>
    </lineage>
</organism>
<name>A0AAE0NDH9_9PEZI</name>
<dbReference type="PANTHER" id="PTHR24359">
    <property type="entry name" value="SERINE/THREONINE-PROTEIN KINASE SBK1"/>
    <property type="match status" value="1"/>
</dbReference>
<dbReference type="Proteomes" id="UP001287356">
    <property type="component" value="Unassembled WGS sequence"/>
</dbReference>
<dbReference type="CDD" id="cd00180">
    <property type="entry name" value="PKc"/>
    <property type="match status" value="1"/>
</dbReference>
<dbReference type="InterPro" id="IPR011009">
    <property type="entry name" value="Kinase-like_dom_sf"/>
</dbReference>
<feature type="compositionally biased region" description="Basic and acidic residues" evidence="1">
    <location>
        <begin position="108"/>
        <end position="125"/>
    </location>
</feature>
<dbReference type="Pfam" id="PF00069">
    <property type="entry name" value="Pkinase"/>
    <property type="match status" value="1"/>
</dbReference>
<keyword evidence="4" id="KW-1185">Reference proteome</keyword>
<feature type="region of interest" description="Disordered" evidence="1">
    <location>
        <begin position="108"/>
        <end position="127"/>
    </location>
</feature>
<gene>
    <name evidence="3" type="ORF">B0T24DRAFT_589579</name>
</gene>
<feature type="compositionally biased region" description="Low complexity" evidence="1">
    <location>
        <begin position="522"/>
        <end position="536"/>
    </location>
</feature>
<sequence length="536" mass="60826">MLTAQSLYKQLQGGAVGCGVAGDQSFRFLPESLINEKITKDSIISNLPWRLWISTQLWLADSPADKVYDQAKKVFAILALIGQEHTISDLIYKDNITDKDLPLAPSSHDESVLVSKEPPEGETGKEFSSFKTWDERRVSDFLEKQWLVLAPILDVTGKELNLDPKCPLPFKEIELMVRGHGVFVHKARLHPAHQLWSGTAIPGPSVAIKEIQEEKVFIREKENLEQIKDLGHSHLIRLLATCQRGSFRCFIFPWAEGGNLWDFWNRKDQEVRTPDFVLWLLDQVFGLIDAIRVLHEKNIRHGDIKPQNILHFINSPADEKTTGHGTLVLADVGVSKMHKNATLKRNEATNTEEVTILYEAPEAESDQKSNQPRSRRYDMWSAGCMLLELIVWLLYGFEAVKTFRSRRISSKDDPTTAPGNFFRQKKGKVKIHSMVKRAMDLLRKDPRCEEGTALAELLDMIENRLLKVSPKERAEAPELYEKLQELVRKSRADPSYLWKEIDTPVDTPKFFVRSKSRQNSESSVVSSGSSGSASSA</sequence>
<dbReference type="SUPFAM" id="SSF56112">
    <property type="entry name" value="Protein kinase-like (PK-like)"/>
    <property type="match status" value="1"/>
</dbReference>
<keyword evidence="3" id="KW-0808">Transferase</keyword>
<comment type="caution">
    <text evidence="3">The sequence shown here is derived from an EMBL/GenBank/DDBJ whole genome shotgun (WGS) entry which is preliminary data.</text>
</comment>
<accession>A0AAE0NDH9</accession>
<dbReference type="InterPro" id="IPR000719">
    <property type="entry name" value="Prot_kinase_dom"/>
</dbReference>
<evidence type="ECO:0000256" key="1">
    <source>
        <dbReference type="SAM" id="MobiDB-lite"/>
    </source>
</evidence>
<dbReference type="PROSITE" id="PS50011">
    <property type="entry name" value="PROTEIN_KINASE_DOM"/>
    <property type="match status" value="1"/>
</dbReference>
<dbReference type="GO" id="GO:0005524">
    <property type="term" value="F:ATP binding"/>
    <property type="evidence" value="ECO:0007669"/>
    <property type="project" value="InterPro"/>
</dbReference>
<dbReference type="PANTHER" id="PTHR24359:SF1">
    <property type="entry name" value="INHIBITOR OF NUCLEAR FACTOR KAPPA-B KINASE EPSILON SUBUNIT HOMOLOG 1-RELATED"/>
    <property type="match status" value="1"/>
</dbReference>
<dbReference type="SMART" id="SM00220">
    <property type="entry name" value="S_TKc"/>
    <property type="match status" value="1"/>
</dbReference>
<keyword evidence="3" id="KW-0418">Kinase</keyword>
<dbReference type="EMBL" id="JAULSN010000002">
    <property type="protein sequence ID" value="KAK3378974.1"/>
    <property type="molecule type" value="Genomic_DNA"/>
</dbReference>
<dbReference type="Gene3D" id="1.10.510.10">
    <property type="entry name" value="Transferase(Phosphotransferase) domain 1"/>
    <property type="match status" value="1"/>
</dbReference>
<dbReference type="GO" id="GO:0004674">
    <property type="term" value="F:protein serine/threonine kinase activity"/>
    <property type="evidence" value="ECO:0007669"/>
    <property type="project" value="TreeGrafter"/>
</dbReference>